<comment type="similarity">
    <text evidence="2">Belongs to the SusD family.</text>
</comment>
<evidence type="ECO:0000256" key="3">
    <source>
        <dbReference type="ARBA" id="ARBA00022729"/>
    </source>
</evidence>
<evidence type="ECO:0000256" key="2">
    <source>
        <dbReference type="ARBA" id="ARBA00006275"/>
    </source>
</evidence>
<name>A0A4R8DTB6_9BACT</name>
<dbReference type="InterPro" id="IPR012944">
    <property type="entry name" value="SusD_RagB_dom"/>
</dbReference>
<dbReference type="GO" id="GO:0009279">
    <property type="term" value="C:cell outer membrane"/>
    <property type="evidence" value="ECO:0007669"/>
    <property type="project" value="UniProtKB-SubCell"/>
</dbReference>
<organism evidence="8 9">
    <name type="scientific">Dinghuibacter silviterrae</name>
    <dbReference type="NCBI Taxonomy" id="1539049"/>
    <lineage>
        <taxon>Bacteria</taxon>
        <taxon>Pseudomonadati</taxon>
        <taxon>Bacteroidota</taxon>
        <taxon>Chitinophagia</taxon>
        <taxon>Chitinophagales</taxon>
        <taxon>Chitinophagaceae</taxon>
        <taxon>Dinghuibacter</taxon>
    </lineage>
</organism>
<evidence type="ECO:0000256" key="1">
    <source>
        <dbReference type="ARBA" id="ARBA00004442"/>
    </source>
</evidence>
<comment type="subcellular location">
    <subcellularLocation>
        <location evidence="1">Cell outer membrane</location>
    </subcellularLocation>
</comment>
<sequence length="469" mass="50681">MKWTILSALLFLLASCKKYLDVPLPINEIASQSAFSNDAAAGASLNAIYAGLFTSDVFGGTSGVGYATGMYGDELTNYNSLNTSFQAVYQDEVSSTLGGVTATWSTLYTQMYAINQAIAYIPQSSSLVYQNQWLGEAYFLRGLCYFYLTNLYGDVPLVLTTDYLANNSLARTPQAGVYTQIISDLKMAQSLLSDAYHNGSGSATADRGRPNRMAATALLSRTYLYTSQWANAESEADSLLGDATDYQLAAPAGVFLINSKEIIWGLVPLGSPYPAYAVQDAPVYYLAPGTIPPATGVAVALSDSLVKAFEPNDTRFTNWVSVDSTTGGVLYFAYKYKAFKNLTAPVESTVMLRLGEQYLIRAEARAEQNNLSGAAADLNAVRARAGLGVTTAVTQAALLSAILKERRIELFLENGNRFLDLRRTGNLDAVMGSVATAKGGSWSSYKEWWPIPATDIQNDKQLTQTPGFQ</sequence>
<protein>
    <submittedName>
        <fullName evidence="8">Putative outer membrane starch-binding protein</fullName>
    </submittedName>
</protein>
<evidence type="ECO:0000256" key="5">
    <source>
        <dbReference type="ARBA" id="ARBA00023237"/>
    </source>
</evidence>
<dbReference type="Proteomes" id="UP000294498">
    <property type="component" value="Unassembled WGS sequence"/>
</dbReference>
<dbReference type="InterPro" id="IPR033985">
    <property type="entry name" value="SusD-like_N"/>
</dbReference>
<feature type="domain" description="SusD-like N-terminal" evidence="7">
    <location>
        <begin position="67"/>
        <end position="224"/>
    </location>
</feature>
<dbReference type="EMBL" id="SODV01000001">
    <property type="protein sequence ID" value="TDX01542.1"/>
    <property type="molecule type" value="Genomic_DNA"/>
</dbReference>
<dbReference type="Pfam" id="PF07980">
    <property type="entry name" value="SusD_RagB"/>
    <property type="match status" value="1"/>
</dbReference>
<dbReference type="PROSITE" id="PS51257">
    <property type="entry name" value="PROKAR_LIPOPROTEIN"/>
    <property type="match status" value="1"/>
</dbReference>
<accession>A0A4R8DTB6</accession>
<comment type="caution">
    <text evidence="8">The sequence shown here is derived from an EMBL/GenBank/DDBJ whole genome shotgun (WGS) entry which is preliminary data.</text>
</comment>
<gene>
    <name evidence="8" type="ORF">EDB95_2582</name>
</gene>
<reference evidence="8 9" key="1">
    <citation type="submission" date="2019-03" db="EMBL/GenBank/DDBJ databases">
        <title>Genomic Encyclopedia of Type Strains, Phase IV (KMG-IV): sequencing the most valuable type-strain genomes for metagenomic binning, comparative biology and taxonomic classification.</title>
        <authorList>
            <person name="Goeker M."/>
        </authorList>
    </citation>
    <scope>NUCLEOTIDE SEQUENCE [LARGE SCALE GENOMIC DNA]</scope>
    <source>
        <strain evidence="8 9">DSM 100059</strain>
    </source>
</reference>
<keyword evidence="4" id="KW-0472">Membrane</keyword>
<dbReference type="AlphaFoldDB" id="A0A4R8DTB6"/>
<dbReference type="SUPFAM" id="SSF48452">
    <property type="entry name" value="TPR-like"/>
    <property type="match status" value="1"/>
</dbReference>
<dbReference type="CDD" id="cd08977">
    <property type="entry name" value="SusD"/>
    <property type="match status" value="1"/>
</dbReference>
<evidence type="ECO:0000313" key="9">
    <source>
        <dbReference type="Proteomes" id="UP000294498"/>
    </source>
</evidence>
<dbReference type="Gene3D" id="1.25.40.390">
    <property type="match status" value="1"/>
</dbReference>
<keyword evidence="3" id="KW-0732">Signal</keyword>
<dbReference type="Pfam" id="PF14322">
    <property type="entry name" value="SusD-like_3"/>
    <property type="match status" value="1"/>
</dbReference>
<dbReference type="RefSeq" id="WP_133994168.1">
    <property type="nucleotide sequence ID" value="NZ_SODV01000001.1"/>
</dbReference>
<evidence type="ECO:0000259" key="6">
    <source>
        <dbReference type="Pfam" id="PF07980"/>
    </source>
</evidence>
<proteinExistence type="inferred from homology"/>
<evidence type="ECO:0000313" key="8">
    <source>
        <dbReference type="EMBL" id="TDX01542.1"/>
    </source>
</evidence>
<keyword evidence="9" id="KW-1185">Reference proteome</keyword>
<evidence type="ECO:0000256" key="4">
    <source>
        <dbReference type="ARBA" id="ARBA00023136"/>
    </source>
</evidence>
<feature type="domain" description="RagB/SusD" evidence="6">
    <location>
        <begin position="339"/>
        <end position="468"/>
    </location>
</feature>
<keyword evidence="5" id="KW-0998">Cell outer membrane</keyword>
<dbReference type="InterPro" id="IPR011990">
    <property type="entry name" value="TPR-like_helical_dom_sf"/>
</dbReference>
<dbReference type="OrthoDB" id="625727at2"/>
<evidence type="ECO:0000259" key="7">
    <source>
        <dbReference type="Pfam" id="PF14322"/>
    </source>
</evidence>